<dbReference type="EMBL" id="DXBX01000062">
    <property type="protein sequence ID" value="HIZ33454.1"/>
    <property type="molecule type" value="Genomic_DNA"/>
</dbReference>
<gene>
    <name evidence="3" type="ORF">H9814_07960</name>
</gene>
<protein>
    <submittedName>
        <fullName evidence="3">Phage baseplate assembly protein V</fullName>
    </submittedName>
</protein>
<comment type="caution">
    <text evidence="3">The sequence shown here is derived from an EMBL/GenBank/DDBJ whole genome shotgun (WGS) entry which is preliminary data.</text>
</comment>
<dbReference type="InterPro" id="IPR006531">
    <property type="entry name" value="Gp5/Vgr_OB"/>
</dbReference>
<feature type="compositionally biased region" description="Basic and acidic residues" evidence="1">
    <location>
        <begin position="11"/>
        <end position="21"/>
    </location>
</feature>
<accession>A0A9D2E9E9</accession>
<evidence type="ECO:0000256" key="1">
    <source>
        <dbReference type="SAM" id="MobiDB-lite"/>
    </source>
</evidence>
<proteinExistence type="predicted"/>
<dbReference type="Gene3D" id="2.40.50.230">
    <property type="entry name" value="Gp5 N-terminal domain"/>
    <property type="match status" value="1"/>
</dbReference>
<name>A0A9D2E9E9_9BACE</name>
<evidence type="ECO:0000259" key="2">
    <source>
        <dbReference type="Pfam" id="PF04717"/>
    </source>
</evidence>
<feature type="domain" description="Gp5/Type VI secretion system Vgr protein OB-fold" evidence="2">
    <location>
        <begin position="565"/>
        <end position="640"/>
    </location>
</feature>
<dbReference type="SUPFAM" id="SSF69255">
    <property type="entry name" value="gp5 N-terminal domain-like"/>
    <property type="match status" value="1"/>
</dbReference>
<reference evidence="3" key="1">
    <citation type="journal article" date="2021" name="PeerJ">
        <title>Extensive microbial diversity within the chicken gut microbiome revealed by metagenomics and culture.</title>
        <authorList>
            <person name="Gilroy R."/>
            <person name="Ravi A."/>
            <person name="Getino M."/>
            <person name="Pursley I."/>
            <person name="Horton D.L."/>
            <person name="Alikhan N.F."/>
            <person name="Baker D."/>
            <person name="Gharbi K."/>
            <person name="Hall N."/>
            <person name="Watson M."/>
            <person name="Adriaenssens E.M."/>
            <person name="Foster-Nyarko E."/>
            <person name="Jarju S."/>
            <person name="Secka A."/>
            <person name="Antonio M."/>
            <person name="Oren A."/>
            <person name="Chaudhuri R.R."/>
            <person name="La Ragione R."/>
            <person name="Hildebrand F."/>
            <person name="Pallen M.J."/>
        </authorList>
    </citation>
    <scope>NUCLEOTIDE SEQUENCE</scope>
    <source>
        <strain evidence="3">ChiHjej9B8-1298</strain>
    </source>
</reference>
<organism evidence="3 4">
    <name type="scientific">Candidatus Bacteroides merdigallinarum</name>
    <dbReference type="NCBI Taxonomy" id="2838473"/>
    <lineage>
        <taxon>Bacteria</taxon>
        <taxon>Pseudomonadati</taxon>
        <taxon>Bacteroidota</taxon>
        <taxon>Bacteroidia</taxon>
        <taxon>Bacteroidales</taxon>
        <taxon>Bacteroidaceae</taxon>
        <taxon>Bacteroides</taxon>
    </lineage>
</organism>
<dbReference type="Proteomes" id="UP000824028">
    <property type="component" value="Unassembled WGS sequence"/>
</dbReference>
<sequence length="1244" mass="139268">MSTLILTLTIRPERETEKEGGKSQTPPATTRKVVEQTIVLHSDNTAESTINLMIGNQESSFTLIIKQLNFQKQLYQPCEIQAVLQLDKGDYQEAIPHDTLFATFLEAVVDLQWKKDNDTASISIASNYYVHEVTPRYYRNGTLEINLRIFSRDKKLTLDRFCRTYTAKKLLRDLVLQKEPQNEETGKQDATTTSQTADAGWVNKYNELINNAAVQVATDTHLTFLHYTRTNAENKSETNEYIQPYLVQYNESYYDLIARVANRCGEFLYFEDGKLHLGLPSNNRRNAQKTITQYDSVSFQDLATGITEVKDHYYDGTNPAGTYTQDNYAYNTEITLDDYITIFQQDSFSNFTDEWWGNWGTQILNMISSVLNSTSLSDTLVNWGIAQGTSLIKTPSAVKAKNNSMNEAHITSMPEDQKRPIGSGENTQSNSSLYEASPFSTLLKKADTPYKFQENLNTFFYEFVKRAEKDVSKQAVVVDLGTGYADLKLGELVSLANFTDQTYVVIKLEGQNQITNSETISHFQATLLPIYTYTETTETAKEGKPLQLVIPPYHIVSQIRNSGPQRALVADNSDPEGLGRVRIRYPWQTANSDASPWIRMATPFATNGGGMYFAPSTGDEVLVDYDNGNIERPYVVGALFNGKATAPGNGTRVISSANGHSIVLKDAKSGSGFFSGLWGGMTLLETAIPGISNAFKGAKDLGGGITLTDKYGIYSISMSSEGRKVSISSPFGNVNINAFTGISLSAPNGDIKITGKNVTIKASNNLTITSGENIPDSNTQMLKMAPEEVSRRRKLKEHSASLFFSDMGASIKETTSNLKPELKKSLEKLWDFAKYDSASFATSKLFESVAASYVDLSLLRNIMEAILRPTAGTMLIKSWRFLRLEAGRGTTRIPNNAYTTSGLQRVLNDNHSKMKVTYETIMALSNMVDNWISSILTKHRKAYIARKDLTKLLKDYTLTKKEDQGDRSDADIKKYIDDLIKDALTSTFVTSSHKGDFIFKEIGTGENKIPLPKEIQEFVANCATYLRKTVAEHRKLIEDYTQSLSGYQINSLLRKSLVKGAKSVTGNQQIEFKLDAFKSVTDGTETYEQEPMEVAPFMAQQQEWIQKTKRKLIFRYIINYSNLASAKEITINEENLITGNGWEGFVNLLHERGKDDPSNKDNDLLNKTLMSAISTATDSLLDLIAFPDWSKSKDLWGPESEGEILFSDKSGHTLNFERGHLNHTVNSDRADDYLLRIKLKLKSI</sequence>
<dbReference type="Pfam" id="PF04717">
    <property type="entry name" value="Phage_base_V"/>
    <property type="match status" value="1"/>
</dbReference>
<evidence type="ECO:0000313" key="4">
    <source>
        <dbReference type="Proteomes" id="UP000824028"/>
    </source>
</evidence>
<feature type="region of interest" description="Disordered" evidence="1">
    <location>
        <begin position="405"/>
        <end position="432"/>
    </location>
</feature>
<feature type="region of interest" description="Disordered" evidence="1">
    <location>
        <begin position="11"/>
        <end position="31"/>
    </location>
</feature>
<dbReference type="InterPro" id="IPR037026">
    <property type="entry name" value="Vgr_OB-fold_dom_sf"/>
</dbReference>
<dbReference type="AlphaFoldDB" id="A0A9D2E9E9"/>
<reference evidence="3" key="2">
    <citation type="submission" date="2021-04" db="EMBL/GenBank/DDBJ databases">
        <authorList>
            <person name="Gilroy R."/>
        </authorList>
    </citation>
    <scope>NUCLEOTIDE SEQUENCE</scope>
    <source>
        <strain evidence="3">ChiHjej9B8-1298</strain>
    </source>
</reference>
<evidence type="ECO:0000313" key="3">
    <source>
        <dbReference type="EMBL" id="HIZ33454.1"/>
    </source>
</evidence>